<evidence type="ECO:0000259" key="5">
    <source>
        <dbReference type="SMART" id="SM00014"/>
    </source>
</evidence>
<dbReference type="Proteomes" id="UP000295717">
    <property type="component" value="Unassembled WGS sequence"/>
</dbReference>
<reference evidence="6 7" key="1">
    <citation type="submission" date="2019-03" db="EMBL/GenBank/DDBJ databases">
        <title>Genomic Encyclopedia of Type Strains, Phase IV (KMG-IV): sequencing the most valuable type-strain genomes for metagenomic binning, comparative biology and taxonomic classification.</title>
        <authorList>
            <person name="Goeker M."/>
        </authorList>
    </citation>
    <scope>NUCLEOTIDE SEQUENCE [LARGE SCALE GENOMIC DNA]</scope>
    <source>
        <strain evidence="6 7">DSM 13587</strain>
    </source>
</reference>
<feature type="transmembrane region" description="Helical" evidence="4">
    <location>
        <begin position="72"/>
        <end position="93"/>
    </location>
</feature>
<dbReference type="Pfam" id="PF01569">
    <property type="entry name" value="PAP2"/>
    <property type="match status" value="1"/>
</dbReference>
<sequence>MTDNRLTFLRRVWAEQLTAGVARTPLTSPDGARWLLRWAGVCLIVAATLYLACGYQAGFLRLNAWATAYPDWIWQCLTVLGDERMPFALALFFSLRYPRLLWTLILAGLIAALYSRGLKELFESVRPPGVLAADAFHLIGPGHHSNSFPSGHSVVAGVFFGVLIHYARLVEWRLLLLLVAVLVGLSRVAVGIHWPVDVAAGLMGGALAAWLGARLAASWPGPATRVSIHLTVVTLACVLTVGLLFDDGGYPAAAPMLRILGAAALLSALGQYLVWPLMRGRAERR</sequence>
<dbReference type="Gene3D" id="1.20.144.10">
    <property type="entry name" value="Phosphatidic acid phosphatase type 2/haloperoxidase"/>
    <property type="match status" value="1"/>
</dbReference>
<dbReference type="PANTHER" id="PTHR14969">
    <property type="entry name" value="SPHINGOSINE-1-PHOSPHATE PHOSPHOHYDROLASE"/>
    <property type="match status" value="1"/>
</dbReference>
<dbReference type="InterPro" id="IPR036938">
    <property type="entry name" value="PAP2/HPO_sf"/>
</dbReference>
<dbReference type="PANTHER" id="PTHR14969:SF13">
    <property type="entry name" value="AT30094P"/>
    <property type="match status" value="1"/>
</dbReference>
<feature type="transmembrane region" description="Helical" evidence="4">
    <location>
        <begin position="174"/>
        <end position="192"/>
    </location>
</feature>
<dbReference type="SMART" id="SM00014">
    <property type="entry name" value="acidPPc"/>
    <property type="match status" value="1"/>
</dbReference>
<dbReference type="OrthoDB" id="108054at2"/>
<organism evidence="6 7">
    <name type="scientific">Thiobaca trueperi</name>
    <dbReference type="NCBI Taxonomy" id="127458"/>
    <lineage>
        <taxon>Bacteria</taxon>
        <taxon>Pseudomonadati</taxon>
        <taxon>Pseudomonadota</taxon>
        <taxon>Gammaproteobacteria</taxon>
        <taxon>Chromatiales</taxon>
        <taxon>Chromatiaceae</taxon>
        <taxon>Thiobaca</taxon>
    </lineage>
</organism>
<dbReference type="EMBL" id="SMAO01000005">
    <property type="protein sequence ID" value="TCT20593.1"/>
    <property type="molecule type" value="Genomic_DNA"/>
</dbReference>
<protein>
    <recommendedName>
        <fullName evidence="1">undecaprenyl-diphosphate phosphatase</fullName>
        <ecNumber evidence="1">3.6.1.27</ecNumber>
    </recommendedName>
    <alternativeName>
        <fullName evidence="2">Undecaprenyl pyrophosphate phosphatase</fullName>
    </alternativeName>
</protein>
<evidence type="ECO:0000256" key="4">
    <source>
        <dbReference type="SAM" id="Phobius"/>
    </source>
</evidence>
<keyword evidence="4" id="KW-1133">Transmembrane helix</keyword>
<dbReference type="RefSeq" id="WP_132977218.1">
    <property type="nucleotide sequence ID" value="NZ_SMAO01000005.1"/>
</dbReference>
<feature type="transmembrane region" description="Helical" evidence="4">
    <location>
        <begin position="150"/>
        <end position="167"/>
    </location>
</feature>
<dbReference type="EC" id="3.6.1.27" evidence="1"/>
<proteinExistence type="predicted"/>
<feature type="transmembrane region" description="Helical" evidence="4">
    <location>
        <begin position="257"/>
        <end position="275"/>
    </location>
</feature>
<dbReference type="AlphaFoldDB" id="A0A4R3N0Q0"/>
<dbReference type="GO" id="GO:0050380">
    <property type="term" value="F:undecaprenyl-diphosphatase activity"/>
    <property type="evidence" value="ECO:0007669"/>
    <property type="project" value="UniProtKB-EC"/>
</dbReference>
<evidence type="ECO:0000256" key="3">
    <source>
        <dbReference type="ARBA" id="ARBA00047594"/>
    </source>
</evidence>
<comment type="catalytic activity">
    <reaction evidence="3">
        <text>di-trans,octa-cis-undecaprenyl diphosphate + H2O = di-trans,octa-cis-undecaprenyl phosphate + phosphate + H(+)</text>
        <dbReference type="Rhea" id="RHEA:28094"/>
        <dbReference type="ChEBI" id="CHEBI:15377"/>
        <dbReference type="ChEBI" id="CHEBI:15378"/>
        <dbReference type="ChEBI" id="CHEBI:43474"/>
        <dbReference type="ChEBI" id="CHEBI:58405"/>
        <dbReference type="ChEBI" id="CHEBI:60392"/>
        <dbReference type="EC" id="3.6.1.27"/>
    </reaction>
</comment>
<evidence type="ECO:0000313" key="6">
    <source>
        <dbReference type="EMBL" id="TCT20593.1"/>
    </source>
</evidence>
<feature type="transmembrane region" description="Helical" evidence="4">
    <location>
        <begin position="100"/>
        <end position="118"/>
    </location>
</feature>
<accession>A0A4R3N0Q0</accession>
<evidence type="ECO:0000256" key="2">
    <source>
        <dbReference type="ARBA" id="ARBA00032707"/>
    </source>
</evidence>
<keyword evidence="4" id="KW-0812">Transmembrane</keyword>
<name>A0A4R3N0Q0_9GAMM</name>
<feature type="transmembrane region" description="Helical" evidence="4">
    <location>
        <begin position="34"/>
        <end position="52"/>
    </location>
</feature>
<keyword evidence="4" id="KW-0472">Membrane</keyword>
<feature type="transmembrane region" description="Helical" evidence="4">
    <location>
        <begin position="226"/>
        <end position="245"/>
    </location>
</feature>
<evidence type="ECO:0000313" key="7">
    <source>
        <dbReference type="Proteomes" id="UP000295717"/>
    </source>
</evidence>
<gene>
    <name evidence="6" type="ORF">EDC35_10531</name>
</gene>
<evidence type="ECO:0000256" key="1">
    <source>
        <dbReference type="ARBA" id="ARBA00012374"/>
    </source>
</evidence>
<dbReference type="SUPFAM" id="SSF48317">
    <property type="entry name" value="Acid phosphatase/Vanadium-dependent haloperoxidase"/>
    <property type="match status" value="1"/>
</dbReference>
<dbReference type="InterPro" id="IPR000326">
    <property type="entry name" value="PAP2/HPO"/>
</dbReference>
<feature type="transmembrane region" description="Helical" evidence="4">
    <location>
        <begin position="198"/>
        <end position="217"/>
    </location>
</feature>
<comment type="caution">
    <text evidence="6">The sequence shown here is derived from an EMBL/GenBank/DDBJ whole genome shotgun (WGS) entry which is preliminary data.</text>
</comment>
<keyword evidence="7" id="KW-1185">Reference proteome</keyword>
<feature type="domain" description="Phosphatidic acid phosphatase type 2/haloperoxidase" evidence="5">
    <location>
        <begin position="100"/>
        <end position="213"/>
    </location>
</feature>